<reference evidence="10" key="1">
    <citation type="submission" date="2022-01" db="EMBL/GenBank/DDBJ databases">
        <authorList>
            <person name="King R."/>
        </authorList>
    </citation>
    <scope>NUCLEOTIDE SEQUENCE</scope>
</reference>
<proteinExistence type="predicted"/>
<evidence type="ECO:0000256" key="7">
    <source>
        <dbReference type="ARBA" id="ARBA00023136"/>
    </source>
</evidence>
<protein>
    <recommendedName>
        <fullName evidence="12">Lymphoid-restricted membrane protein</fullName>
    </recommendedName>
</protein>
<feature type="compositionally biased region" description="Basic and acidic residues" evidence="8">
    <location>
        <begin position="38"/>
        <end position="54"/>
    </location>
</feature>
<dbReference type="OrthoDB" id="10062605at2759"/>
<evidence type="ECO:0000313" key="10">
    <source>
        <dbReference type="EMBL" id="CAG9856570.1"/>
    </source>
</evidence>
<dbReference type="PANTHER" id="PTHR15352:SF1">
    <property type="entry name" value="KASH5-LIKE COILED-COIL DOMAIN-CONTAINING PROTEIN"/>
    <property type="match status" value="1"/>
</dbReference>
<dbReference type="AlphaFoldDB" id="A0A9N9TIM4"/>
<feature type="compositionally biased region" description="Low complexity" evidence="8">
    <location>
        <begin position="23"/>
        <end position="34"/>
    </location>
</feature>
<gene>
    <name evidence="10" type="ORF">PHYEVI_LOCUS2990</name>
</gene>
<dbReference type="GO" id="GO:0016020">
    <property type="term" value="C:membrane"/>
    <property type="evidence" value="ECO:0007669"/>
    <property type="project" value="UniProtKB-SubCell"/>
</dbReference>
<evidence type="ECO:0000313" key="11">
    <source>
        <dbReference type="Proteomes" id="UP001153712"/>
    </source>
</evidence>
<accession>A0A9N9TIM4</accession>
<dbReference type="Pfam" id="PF05781">
    <property type="entry name" value="MRVI1"/>
    <property type="match status" value="1"/>
</dbReference>
<dbReference type="InterPro" id="IPR008677">
    <property type="entry name" value="MRVI1"/>
</dbReference>
<evidence type="ECO:0000256" key="1">
    <source>
        <dbReference type="ARBA" id="ARBA00004167"/>
    </source>
</evidence>
<keyword evidence="3" id="KW-0963">Cytoplasm</keyword>
<feature type="transmembrane region" description="Helical" evidence="9">
    <location>
        <begin position="405"/>
        <end position="426"/>
    </location>
</feature>
<keyword evidence="6" id="KW-0175">Coiled coil</keyword>
<evidence type="ECO:0000256" key="2">
    <source>
        <dbReference type="ARBA" id="ARBA00004496"/>
    </source>
</evidence>
<evidence type="ECO:0000256" key="5">
    <source>
        <dbReference type="ARBA" id="ARBA00022989"/>
    </source>
</evidence>
<dbReference type="EMBL" id="OU900105">
    <property type="protein sequence ID" value="CAG9856570.1"/>
    <property type="molecule type" value="Genomic_DNA"/>
</dbReference>
<evidence type="ECO:0000256" key="9">
    <source>
        <dbReference type="SAM" id="Phobius"/>
    </source>
</evidence>
<evidence type="ECO:0000256" key="8">
    <source>
        <dbReference type="SAM" id="MobiDB-lite"/>
    </source>
</evidence>
<dbReference type="Proteomes" id="UP001153712">
    <property type="component" value="Chromosome 12"/>
</dbReference>
<keyword evidence="5 9" id="KW-1133">Transmembrane helix</keyword>
<dbReference type="GO" id="GO:0005737">
    <property type="term" value="C:cytoplasm"/>
    <property type="evidence" value="ECO:0007669"/>
    <property type="project" value="UniProtKB-SubCell"/>
</dbReference>
<keyword evidence="11" id="KW-1185">Reference proteome</keyword>
<keyword evidence="7 9" id="KW-0472">Membrane</keyword>
<sequence length="438" mass="49531">MNPEINNNTANGLPMKLRKVSQVSLSSVSDCQSDSSEESSKLERKTSLQDMGKKVEDKRALYKLKGRSMSDGEARKLKDDDANFEVFPSLPNSVLEKLGLRGDGPRERMSEEELEQKFTSLALAFSIDAATIKDRCQRQKRSRDQTEANLGAEMEKLRERLTLMQPLCTDYEKAELFSTIVTQLDTIMNAVSMVSMTAERFGSVQHEERLTESVGLMVSHVQMLKQQRDASRRQLQYTKRVLQNSANSPVSPTKSGGILPPVANRKIISQRRASISTFNEQPSENQTFVENKKIIRRTSDLSLRNAASNNRLNRPIRLDLGGDLVEIKEGCMEMELLHETDIISDTETEAVCPAVAPQPEEDAAKEIDISKLPLKERFLLKFELIKKNVEDKYENLTGNGTLHDVYSFCALFCFSLSLIMLVNIYIEYEYAKWGIQPS</sequence>
<dbReference type="PANTHER" id="PTHR15352">
    <property type="entry name" value="LYMPHOID-RESTRICTED MEMBRANE PROTEIN, JAW1"/>
    <property type="match status" value="1"/>
</dbReference>
<evidence type="ECO:0008006" key="12">
    <source>
        <dbReference type="Google" id="ProtNLM"/>
    </source>
</evidence>
<feature type="region of interest" description="Disordered" evidence="8">
    <location>
        <begin position="23"/>
        <end position="54"/>
    </location>
</feature>
<keyword evidence="4 9" id="KW-0812">Transmembrane</keyword>
<evidence type="ECO:0000256" key="4">
    <source>
        <dbReference type="ARBA" id="ARBA00022692"/>
    </source>
</evidence>
<evidence type="ECO:0000256" key="3">
    <source>
        <dbReference type="ARBA" id="ARBA00022490"/>
    </source>
</evidence>
<evidence type="ECO:0000256" key="6">
    <source>
        <dbReference type="ARBA" id="ARBA00023054"/>
    </source>
</evidence>
<organism evidence="10 11">
    <name type="scientific">Phyllotreta striolata</name>
    <name type="common">Striped flea beetle</name>
    <name type="synonym">Crioceris striolata</name>
    <dbReference type="NCBI Taxonomy" id="444603"/>
    <lineage>
        <taxon>Eukaryota</taxon>
        <taxon>Metazoa</taxon>
        <taxon>Ecdysozoa</taxon>
        <taxon>Arthropoda</taxon>
        <taxon>Hexapoda</taxon>
        <taxon>Insecta</taxon>
        <taxon>Pterygota</taxon>
        <taxon>Neoptera</taxon>
        <taxon>Endopterygota</taxon>
        <taxon>Coleoptera</taxon>
        <taxon>Polyphaga</taxon>
        <taxon>Cucujiformia</taxon>
        <taxon>Chrysomeloidea</taxon>
        <taxon>Chrysomelidae</taxon>
        <taxon>Galerucinae</taxon>
        <taxon>Alticini</taxon>
        <taxon>Phyllotreta</taxon>
    </lineage>
</organism>
<name>A0A9N9TIM4_PHYSR</name>
<comment type="subcellular location">
    <subcellularLocation>
        <location evidence="2">Cytoplasm</location>
    </subcellularLocation>
    <subcellularLocation>
        <location evidence="1">Membrane</location>
        <topology evidence="1">Single-pass membrane protein</topology>
    </subcellularLocation>
</comment>